<evidence type="ECO:0000313" key="1">
    <source>
        <dbReference type="EMBL" id="MPN48188.1"/>
    </source>
</evidence>
<reference evidence="1" key="1">
    <citation type="submission" date="2019-08" db="EMBL/GenBank/DDBJ databases">
        <authorList>
            <person name="Kucharzyk K."/>
            <person name="Murdoch R.W."/>
            <person name="Higgins S."/>
            <person name="Loffler F."/>
        </authorList>
    </citation>
    <scope>NUCLEOTIDE SEQUENCE</scope>
</reference>
<proteinExistence type="predicted"/>
<dbReference type="AlphaFoldDB" id="A0A645IAA1"/>
<name>A0A645IAA1_9ZZZZ</name>
<organism evidence="1">
    <name type="scientific">bioreactor metagenome</name>
    <dbReference type="NCBI Taxonomy" id="1076179"/>
    <lineage>
        <taxon>unclassified sequences</taxon>
        <taxon>metagenomes</taxon>
        <taxon>ecological metagenomes</taxon>
    </lineage>
</organism>
<protein>
    <submittedName>
        <fullName evidence="1">Uncharacterized protein</fullName>
    </submittedName>
</protein>
<gene>
    <name evidence="1" type="ORF">SDC9_195793</name>
</gene>
<sequence>MNSFRFGNRGEQPGDIEKVLFGGDFGKTQVTHVGLALSAECIDHVLFRHQFHHAPPLLLQV</sequence>
<accession>A0A645IAA1</accession>
<comment type="caution">
    <text evidence="1">The sequence shown here is derived from an EMBL/GenBank/DDBJ whole genome shotgun (WGS) entry which is preliminary data.</text>
</comment>
<dbReference type="EMBL" id="VSSQ01110269">
    <property type="protein sequence ID" value="MPN48188.1"/>
    <property type="molecule type" value="Genomic_DNA"/>
</dbReference>